<gene>
    <name evidence="1" type="ORF">DSO57_1036451</name>
</gene>
<dbReference type="EMBL" id="QTSX02001061">
    <property type="protein sequence ID" value="KAJ9083258.1"/>
    <property type="molecule type" value="Genomic_DNA"/>
</dbReference>
<dbReference type="Proteomes" id="UP001165960">
    <property type="component" value="Unassembled WGS sequence"/>
</dbReference>
<name>A0ACC2U896_9FUNG</name>
<accession>A0ACC2U896</accession>
<keyword evidence="2" id="KW-1185">Reference proteome</keyword>
<organism evidence="1 2">
    <name type="scientific">Entomophthora muscae</name>
    <dbReference type="NCBI Taxonomy" id="34485"/>
    <lineage>
        <taxon>Eukaryota</taxon>
        <taxon>Fungi</taxon>
        <taxon>Fungi incertae sedis</taxon>
        <taxon>Zoopagomycota</taxon>
        <taxon>Entomophthoromycotina</taxon>
        <taxon>Entomophthoromycetes</taxon>
        <taxon>Entomophthorales</taxon>
        <taxon>Entomophthoraceae</taxon>
        <taxon>Entomophthora</taxon>
    </lineage>
</organism>
<reference evidence="1" key="1">
    <citation type="submission" date="2022-04" db="EMBL/GenBank/DDBJ databases">
        <title>Genome of the entomopathogenic fungus Entomophthora muscae.</title>
        <authorList>
            <person name="Elya C."/>
            <person name="Lovett B.R."/>
            <person name="Lee E."/>
            <person name="Macias A.M."/>
            <person name="Hajek A.E."/>
            <person name="De Bivort B.L."/>
            <person name="Kasson M.T."/>
            <person name="De Fine Licht H.H."/>
            <person name="Stajich J.E."/>
        </authorList>
    </citation>
    <scope>NUCLEOTIDE SEQUENCE</scope>
    <source>
        <strain evidence="1">Berkeley</strain>
    </source>
</reference>
<comment type="caution">
    <text evidence="1">The sequence shown here is derived from an EMBL/GenBank/DDBJ whole genome shotgun (WGS) entry which is preliminary data.</text>
</comment>
<evidence type="ECO:0000313" key="2">
    <source>
        <dbReference type="Proteomes" id="UP001165960"/>
    </source>
</evidence>
<evidence type="ECO:0000313" key="1">
    <source>
        <dbReference type="EMBL" id="KAJ9083258.1"/>
    </source>
</evidence>
<proteinExistence type="predicted"/>
<sequence>MASGAISSPVCTTLINSINILVASLTGFERILTTPIPTAYAVHLSQCIWLFCLFLPFQVLTIMKKNHDYLMILVVCITAFTMFGIVNIGEEIENPFGLDANDLPLTEYCAILRTEIEAITRRAPPSIEDWVYEKPELLQLPTPAHVTLSLTSTILG</sequence>
<protein>
    <submittedName>
        <fullName evidence="1">Uncharacterized protein</fullName>
    </submittedName>
</protein>